<dbReference type="Proteomes" id="UP000326903">
    <property type="component" value="Unassembled WGS sequence"/>
</dbReference>
<dbReference type="AlphaFoldDB" id="A0A5J5IEW0"/>
<protein>
    <recommendedName>
        <fullName evidence="3">Lipoprotein</fullName>
    </recommendedName>
</protein>
<accession>A0A5J5IEW0</accession>
<reference evidence="1 2" key="1">
    <citation type="submission" date="2019-09" db="EMBL/GenBank/DDBJ databases">
        <title>Draft genome sequence of Ginsengibacter sp. BR5-29.</title>
        <authorList>
            <person name="Im W.-T."/>
        </authorList>
    </citation>
    <scope>NUCLEOTIDE SEQUENCE [LARGE SCALE GENOMIC DNA]</scope>
    <source>
        <strain evidence="1 2">BR5-29</strain>
    </source>
</reference>
<proteinExistence type="predicted"/>
<dbReference type="RefSeq" id="WP_150416076.1">
    <property type="nucleotide sequence ID" value="NZ_VYQF01000006.1"/>
</dbReference>
<gene>
    <name evidence="1" type="ORF">FW778_17155</name>
</gene>
<organism evidence="1 2">
    <name type="scientific">Ginsengibacter hankyongi</name>
    <dbReference type="NCBI Taxonomy" id="2607284"/>
    <lineage>
        <taxon>Bacteria</taxon>
        <taxon>Pseudomonadati</taxon>
        <taxon>Bacteroidota</taxon>
        <taxon>Chitinophagia</taxon>
        <taxon>Chitinophagales</taxon>
        <taxon>Chitinophagaceae</taxon>
        <taxon>Ginsengibacter</taxon>
    </lineage>
</organism>
<comment type="caution">
    <text evidence="1">The sequence shown here is derived from an EMBL/GenBank/DDBJ whole genome shotgun (WGS) entry which is preliminary data.</text>
</comment>
<evidence type="ECO:0000313" key="2">
    <source>
        <dbReference type="Proteomes" id="UP000326903"/>
    </source>
</evidence>
<evidence type="ECO:0000313" key="1">
    <source>
        <dbReference type="EMBL" id="KAA9037157.1"/>
    </source>
</evidence>
<sequence>MATIILLACSKERPQTSNELLIRISNECRAKIKIYDTAELNKLSDVYDCTYQSILPIQLRPGRYKIVAENQQMKKVSILFKKENYSQEITIEF</sequence>
<evidence type="ECO:0008006" key="3">
    <source>
        <dbReference type="Google" id="ProtNLM"/>
    </source>
</evidence>
<keyword evidence="2" id="KW-1185">Reference proteome</keyword>
<name>A0A5J5IEW0_9BACT</name>
<dbReference type="EMBL" id="VYQF01000006">
    <property type="protein sequence ID" value="KAA9037157.1"/>
    <property type="molecule type" value="Genomic_DNA"/>
</dbReference>